<dbReference type="InterPro" id="IPR011992">
    <property type="entry name" value="EF-hand-dom_pair"/>
</dbReference>
<dbReference type="GO" id="GO:0016460">
    <property type="term" value="C:myosin II complex"/>
    <property type="evidence" value="ECO:0007669"/>
    <property type="project" value="TreeGrafter"/>
</dbReference>
<keyword evidence="6" id="KW-1185">Reference proteome</keyword>
<dbReference type="FunFam" id="1.10.238.10:FF:000077">
    <property type="entry name" value="Centrin 1"/>
    <property type="match status" value="1"/>
</dbReference>
<dbReference type="GO" id="GO:0005509">
    <property type="term" value="F:calcium ion binding"/>
    <property type="evidence" value="ECO:0007669"/>
    <property type="project" value="InterPro"/>
</dbReference>
<organism evidence="5 6">
    <name type="scientific">Bos mutus grunniens</name>
    <name type="common">Wild yak</name>
    <name type="synonym">Bos grunniens</name>
    <dbReference type="NCBI Taxonomy" id="30521"/>
    <lineage>
        <taxon>Eukaryota</taxon>
        <taxon>Metazoa</taxon>
        <taxon>Chordata</taxon>
        <taxon>Craniata</taxon>
        <taxon>Vertebrata</taxon>
        <taxon>Euteleostomi</taxon>
        <taxon>Mammalia</taxon>
        <taxon>Eutheria</taxon>
        <taxon>Laurasiatheria</taxon>
        <taxon>Artiodactyla</taxon>
        <taxon>Ruminantia</taxon>
        <taxon>Pecora</taxon>
        <taxon>Bovidae</taxon>
        <taxon>Bovinae</taxon>
        <taxon>Bos</taxon>
    </lineage>
</organism>
<dbReference type="Gene3D" id="1.10.238.10">
    <property type="entry name" value="EF-hand"/>
    <property type="match status" value="2"/>
</dbReference>
<dbReference type="InterPro" id="IPR050230">
    <property type="entry name" value="CALM/Myosin/TropC-like"/>
</dbReference>
<keyword evidence="3" id="KW-0106">Calcium</keyword>
<dbReference type="PANTHER" id="PTHR23048:SF59">
    <property type="entry name" value="EF-HAND SUPERFAMILY PROTEIN"/>
    <property type="match status" value="1"/>
</dbReference>
<sequence>MWAFGFEPKKEDVRKMKAETDKEGSGTIGFEDCFGTMTVKMSEKCEKELWKAFTLFDDDDTGSISLNNIKRVAKELGEDLTEEEFQEMLDEADHDGDGEIKEEDFLKMMQKTTLYQHCFLFPSGKLKLEVYGGSPAGGKCGF</sequence>
<evidence type="ECO:0000259" key="4">
    <source>
        <dbReference type="PROSITE" id="PS50222"/>
    </source>
</evidence>
<evidence type="ECO:0000256" key="3">
    <source>
        <dbReference type="ARBA" id="ARBA00022837"/>
    </source>
</evidence>
<dbReference type="PANTHER" id="PTHR23048">
    <property type="entry name" value="MYOSIN LIGHT CHAIN 1, 3"/>
    <property type="match status" value="1"/>
</dbReference>
<keyword evidence="2" id="KW-0677">Repeat</keyword>
<dbReference type="Pfam" id="PF13499">
    <property type="entry name" value="EF-hand_7"/>
    <property type="match status" value="1"/>
</dbReference>
<protein>
    <recommendedName>
        <fullName evidence="4">EF-hand domain-containing protein</fullName>
    </recommendedName>
</protein>
<proteinExistence type="predicted"/>
<evidence type="ECO:0000256" key="1">
    <source>
        <dbReference type="ARBA" id="ARBA00022723"/>
    </source>
</evidence>
<keyword evidence="1" id="KW-0479">Metal-binding</keyword>
<evidence type="ECO:0000313" key="6">
    <source>
        <dbReference type="Proteomes" id="UP000694520"/>
    </source>
</evidence>
<dbReference type="Proteomes" id="UP000694520">
    <property type="component" value="Chromosome 25"/>
</dbReference>
<dbReference type="InterPro" id="IPR002048">
    <property type="entry name" value="EF_hand_dom"/>
</dbReference>
<evidence type="ECO:0000313" key="5">
    <source>
        <dbReference type="Ensembl" id="ENSBGRP00000022258.1"/>
    </source>
</evidence>
<feature type="domain" description="EF-hand" evidence="4">
    <location>
        <begin position="44"/>
        <end position="79"/>
    </location>
</feature>
<dbReference type="PROSITE" id="PS50222">
    <property type="entry name" value="EF_HAND_2"/>
    <property type="match status" value="2"/>
</dbReference>
<dbReference type="GeneTree" id="ENSGT00940000162309"/>
<reference evidence="5" key="1">
    <citation type="submission" date="2019-05" db="EMBL/GenBank/DDBJ databases">
        <authorList>
            <person name="Zhang S."/>
            <person name="Liu J."/>
        </authorList>
    </citation>
    <scope>NUCLEOTIDE SEQUENCE [LARGE SCALE GENOMIC DNA]</scope>
</reference>
<evidence type="ECO:0000256" key="2">
    <source>
        <dbReference type="ARBA" id="ARBA00022737"/>
    </source>
</evidence>
<accession>A0A8B9XLG8</accession>
<feature type="domain" description="EF-hand" evidence="4">
    <location>
        <begin position="80"/>
        <end position="115"/>
    </location>
</feature>
<dbReference type="SUPFAM" id="SSF47473">
    <property type="entry name" value="EF-hand"/>
    <property type="match status" value="1"/>
</dbReference>
<dbReference type="AlphaFoldDB" id="A0A8B9XLG8"/>
<dbReference type="CDD" id="cd00051">
    <property type="entry name" value="EFh"/>
    <property type="match status" value="1"/>
</dbReference>
<reference evidence="5" key="2">
    <citation type="submission" date="2025-08" db="UniProtKB">
        <authorList>
            <consortium name="Ensembl"/>
        </authorList>
    </citation>
    <scope>IDENTIFICATION</scope>
</reference>
<reference evidence="5" key="3">
    <citation type="submission" date="2025-09" db="UniProtKB">
        <authorList>
            <consortium name="Ensembl"/>
        </authorList>
    </citation>
    <scope>IDENTIFICATION</scope>
</reference>
<dbReference type="SMART" id="SM00054">
    <property type="entry name" value="EFh"/>
    <property type="match status" value="3"/>
</dbReference>
<dbReference type="Ensembl" id="ENSBGRT00000025686.1">
    <property type="protein sequence ID" value="ENSBGRP00000022258.1"/>
    <property type="gene ID" value="ENSBGRG00000013970.1"/>
</dbReference>
<name>A0A8B9XLG8_BOSMU</name>